<protein>
    <submittedName>
        <fullName evidence="1">Uncharacterized protein</fullName>
    </submittedName>
</protein>
<proteinExistence type="predicted"/>
<dbReference type="EMBL" id="MN739125">
    <property type="protein sequence ID" value="QHS90092.1"/>
    <property type="molecule type" value="Genomic_DNA"/>
</dbReference>
<evidence type="ECO:0000313" key="1">
    <source>
        <dbReference type="EMBL" id="QHS90092.1"/>
    </source>
</evidence>
<dbReference type="AlphaFoldDB" id="A0A6C0BDM4"/>
<organism evidence="1">
    <name type="scientific">viral metagenome</name>
    <dbReference type="NCBI Taxonomy" id="1070528"/>
    <lineage>
        <taxon>unclassified sequences</taxon>
        <taxon>metagenomes</taxon>
        <taxon>organismal metagenomes</taxon>
    </lineage>
</organism>
<accession>A0A6C0BDM4</accession>
<name>A0A6C0BDM4_9ZZZZ</name>
<reference evidence="1" key="1">
    <citation type="journal article" date="2020" name="Nature">
        <title>Giant virus diversity and host interactions through global metagenomics.</title>
        <authorList>
            <person name="Schulz F."/>
            <person name="Roux S."/>
            <person name="Paez-Espino D."/>
            <person name="Jungbluth S."/>
            <person name="Walsh D.A."/>
            <person name="Denef V.J."/>
            <person name="McMahon K.D."/>
            <person name="Konstantinidis K.T."/>
            <person name="Eloe-Fadrosh E.A."/>
            <person name="Kyrpides N.C."/>
            <person name="Woyke T."/>
        </authorList>
    </citation>
    <scope>NUCLEOTIDE SEQUENCE</scope>
    <source>
        <strain evidence="1">GVMAG-M-3300010160-4</strain>
    </source>
</reference>
<sequence length="247" mass="29107">MSSKNLHWKGGFKRRFNKKKVDDTPSHHNCVSGIRDPIIFSNHINENCIDSRRLFPKIPQFFQAAFIDPGRVSCAIRIVRYYVDKNIFEVLWFGIHNFGTDIPDIIVGMEREIDPIKDMLRLCHHIVIESQLMKSQVNYRTFQHMISYIEGFVRNQGMKAVIFEVDIALKTVFIGGPRCKSQNNNEEIKSWSRKKAREISLLRCDFVTLSILENSLKKQDEDYSDTVCYDFAWWFYIGKIETLNWKK</sequence>